<keyword evidence="5" id="KW-1185">Reference proteome</keyword>
<dbReference type="InterPro" id="IPR012610">
    <property type="entry name" value="SASP_SspH"/>
</dbReference>
<sequence>MDRQRAEEIIGTPHMVQVNYRGIPVYLQDVNGQETATVFPLDEMDHEQQVDLEGLEEIKTKPIDEQFHPF</sequence>
<name>A0ABV7A7Y9_9BACI</name>
<dbReference type="RefSeq" id="WP_390306826.1">
    <property type="nucleotide sequence ID" value="NZ_JBHRRZ010000017.1"/>
</dbReference>
<keyword evidence="3" id="KW-0749">Sporulation</keyword>
<comment type="subcellular location">
    <subcellularLocation>
        <location evidence="1">Spore core</location>
    </subcellularLocation>
</comment>
<evidence type="ECO:0000256" key="2">
    <source>
        <dbReference type="ARBA" id="ARBA00006573"/>
    </source>
</evidence>
<evidence type="ECO:0000256" key="3">
    <source>
        <dbReference type="ARBA" id="ARBA00022969"/>
    </source>
</evidence>
<comment type="caution">
    <text evidence="4">The sequence shown here is derived from an EMBL/GenBank/DDBJ whole genome shotgun (WGS) entry which is preliminary data.</text>
</comment>
<organism evidence="4 5">
    <name type="scientific">Virgibacillus sediminis</name>
    <dbReference type="NCBI Taxonomy" id="202260"/>
    <lineage>
        <taxon>Bacteria</taxon>
        <taxon>Bacillati</taxon>
        <taxon>Bacillota</taxon>
        <taxon>Bacilli</taxon>
        <taxon>Bacillales</taxon>
        <taxon>Bacillaceae</taxon>
        <taxon>Virgibacillus</taxon>
    </lineage>
</organism>
<proteinExistence type="inferred from homology"/>
<comment type="similarity">
    <text evidence="2">Belongs to the SspH family.</text>
</comment>
<dbReference type="NCBIfam" id="TIGR02861">
    <property type="entry name" value="SASP_H"/>
    <property type="match status" value="1"/>
</dbReference>
<evidence type="ECO:0000313" key="4">
    <source>
        <dbReference type="EMBL" id="MFC2949101.1"/>
    </source>
</evidence>
<dbReference type="Proteomes" id="UP001595387">
    <property type="component" value="Unassembled WGS sequence"/>
</dbReference>
<dbReference type="Pfam" id="PF08141">
    <property type="entry name" value="SspH"/>
    <property type="match status" value="1"/>
</dbReference>
<accession>A0ABV7A7Y9</accession>
<reference evidence="5" key="1">
    <citation type="journal article" date="2019" name="Int. J. Syst. Evol. Microbiol.">
        <title>The Global Catalogue of Microorganisms (GCM) 10K type strain sequencing project: providing services to taxonomists for standard genome sequencing and annotation.</title>
        <authorList>
            <consortium name="The Broad Institute Genomics Platform"/>
            <consortium name="The Broad Institute Genome Sequencing Center for Infectious Disease"/>
            <person name="Wu L."/>
            <person name="Ma J."/>
        </authorList>
    </citation>
    <scope>NUCLEOTIDE SEQUENCE [LARGE SCALE GENOMIC DNA]</scope>
    <source>
        <strain evidence="5">KCTC 13193</strain>
    </source>
</reference>
<dbReference type="EMBL" id="JBHRRZ010000017">
    <property type="protein sequence ID" value="MFC2949101.1"/>
    <property type="molecule type" value="Genomic_DNA"/>
</dbReference>
<gene>
    <name evidence="4" type="ORF">ACFODW_12220</name>
</gene>
<evidence type="ECO:0000313" key="5">
    <source>
        <dbReference type="Proteomes" id="UP001595387"/>
    </source>
</evidence>
<evidence type="ECO:0000256" key="1">
    <source>
        <dbReference type="ARBA" id="ARBA00004288"/>
    </source>
</evidence>
<protein>
    <submittedName>
        <fullName evidence="4">H-type small acid-soluble spore protein</fullName>
    </submittedName>
</protein>